<evidence type="ECO:0000313" key="1">
    <source>
        <dbReference type="EMBL" id="GDZ84736.1"/>
    </source>
</evidence>
<reference evidence="1 2" key="1">
    <citation type="submission" date="2019-04" db="EMBL/GenBank/DDBJ databases">
        <title>A pseudo-fructophilic Leuconostoc citreum strain F192-5 isolated from peel of satsuma mandarin: the first report for isolation and characterization of strain-dependent fructophilic-like characteristics.</title>
        <authorList>
            <person name="Maeno S."/>
            <person name="Tanizawa Y."/>
            <person name="Kajikawa A."/>
            <person name="Kanesaki Y."/>
            <person name="Kubota E."/>
            <person name="Arita M."/>
            <person name="Leon D."/>
            <person name="Endo A."/>
        </authorList>
    </citation>
    <scope>NUCLEOTIDE SEQUENCE [LARGE SCALE GENOMIC DNA]</scope>
    <source>
        <strain evidence="1 2">F192-5</strain>
    </source>
</reference>
<organism evidence="1 2">
    <name type="scientific">Leuconostoc citreum</name>
    <dbReference type="NCBI Taxonomy" id="33964"/>
    <lineage>
        <taxon>Bacteria</taxon>
        <taxon>Bacillati</taxon>
        <taxon>Bacillota</taxon>
        <taxon>Bacilli</taxon>
        <taxon>Lactobacillales</taxon>
        <taxon>Lactobacillaceae</taxon>
        <taxon>Leuconostoc</taxon>
    </lineage>
</organism>
<evidence type="ECO:0000313" key="2">
    <source>
        <dbReference type="Proteomes" id="UP000323274"/>
    </source>
</evidence>
<gene>
    <name evidence="1" type="ORF">LCIT_19780</name>
</gene>
<dbReference type="Proteomes" id="UP000323274">
    <property type="component" value="Unassembled WGS sequence"/>
</dbReference>
<dbReference type="SUPFAM" id="SSF52309">
    <property type="entry name" value="N-(deoxy)ribosyltransferase-like"/>
    <property type="match status" value="1"/>
</dbReference>
<comment type="caution">
    <text evidence="1">The sequence shown here is derived from an EMBL/GenBank/DDBJ whole genome shotgun (WGS) entry which is preliminary data.</text>
</comment>
<sequence>MSQNKKTKFYIAGSFRYAELINNLSVMLEHSSFLRTYNWTLNKRSDSIETLHKIANEELQGVERADFLVFIFPSGKGSNIEFGIATALKKRIYILDVNNEIENFDLTSTFYFLDNVKSFKGSLEDFEKFIVGCETK</sequence>
<dbReference type="AlphaFoldDB" id="A0A5A5U1R7"/>
<protein>
    <recommendedName>
        <fullName evidence="3">Group-specific protein</fullName>
    </recommendedName>
</protein>
<proteinExistence type="predicted"/>
<dbReference type="EMBL" id="BJJW01000027">
    <property type="protein sequence ID" value="GDZ84736.1"/>
    <property type="molecule type" value="Genomic_DNA"/>
</dbReference>
<dbReference type="Gene3D" id="3.40.50.450">
    <property type="match status" value="1"/>
</dbReference>
<name>A0A5A5U1R7_LEUCI</name>
<accession>A0A5A5U1R7</accession>
<evidence type="ECO:0008006" key="3">
    <source>
        <dbReference type="Google" id="ProtNLM"/>
    </source>
</evidence>
<dbReference type="RefSeq" id="WP_133286024.1">
    <property type="nucleotide sequence ID" value="NZ_BJJW01000027.1"/>
</dbReference>